<protein>
    <submittedName>
        <fullName evidence="2">Uncharacterized protein</fullName>
    </submittedName>
</protein>
<evidence type="ECO:0000313" key="2">
    <source>
        <dbReference type="EMBL" id="ERN01686.1"/>
    </source>
</evidence>
<feature type="region of interest" description="Disordered" evidence="1">
    <location>
        <begin position="64"/>
        <end position="106"/>
    </location>
</feature>
<feature type="compositionally biased region" description="Low complexity" evidence="1">
    <location>
        <begin position="95"/>
        <end position="106"/>
    </location>
</feature>
<dbReference type="HOGENOM" id="CLU_2243379_0_0_1"/>
<dbReference type="AlphaFoldDB" id="W1P2A5"/>
<evidence type="ECO:0000313" key="3">
    <source>
        <dbReference type="Proteomes" id="UP000017836"/>
    </source>
</evidence>
<gene>
    <name evidence="2" type="ORF">AMTR_s00090p00155130</name>
</gene>
<feature type="non-terminal residue" evidence="2">
    <location>
        <position position="106"/>
    </location>
</feature>
<organism evidence="2 3">
    <name type="scientific">Amborella trichopoda</name>
    <dbReference type="NCBI Taxonomy" id="13333"/>
    <lineage>
        <taxon>Eukaryota</taxon>
        <taxon>Viridiplantae</taxon>
        <taxon>Streptophyta</taxon>
        <taxon>Embryophyta</taxon>
        <taxon>Tracheophyta</taxon>
        <taxon>Spermatophyta</taxon>
        <taxon>Magnoliopsida</taxon>
        <taxon>Amborellales</taxon>
        <taxon>Amborellaceae</taxon>
        <taxon>Amborella</taxon>
    </lineage>
</organism>
<dbReference type="Proteomes" id="UP000017836">
    <property type="component" value="Unassembled WGS sequence"/>
</dbReference>
<proteinExistence type="predicted"/>
<name>W1P2A5_AMBTC</name>
<keyword evidence="3" id="KW-1185">Reference proteome</keyword>
<accession>W1P2A5</accession>
<feature type="compositionally biased region" description="Basic and acidic residues" evidence="1">
    <location>
        <begin position="82"/>
        <end position="92"/>
    </location>
</feature>
<evidence type="ECO:0000256" key="1">
    <source>
        <dbReference type="SAM" id="MobiDB-lite"/>
    </source>
</evidence>
<reference evidence="3" key="1">
    <citation type="journal article" date="2013" name="Science">
        <title>The Amborella genome and the evolution of flowering plants.</title>
        <authorList>
            <consortium name="Amborella Genome Project"/>
        </authorList>
    </citation>
    <scope>NUCLEOTIDE SEQUENCE [LARGE SCALE GENOMIC DNA]</scope>
</reference>
<dbReference type="EMBL" id="KI394757">
    <property type="protein sequence ID" value="ERN01686.1"/>
    <property type="molecule type" value="Genomic_DNA"/>
</dbReference>
<sequence length="106" mass="12098">MDGILSNEDFQLIKELNWTPGLHMQQYFLVANIAYPLQQVSWRKQLRHCDLAMLGFLMRYSKKEPKRSGQQSFGTRHWSKVQGHEGSEKENQDAGDSSKVVVGSSG</sequence>